<comment type="cofactor">
    <cofactor evidence="1">
        <name>Mg(2+)</name>
        <dbReference type="ChEBI" id="CHEBI:18420"/>
    </cofactor>
    <text evidence="1">Binds 2 magnesium ions per subunit.</text>
</comment>
<feature type="binding site" evidence="1">
    <location>
        <position position="55"/>
    </location>
    <ligand>
        <name>Mg(2+)</name>
        <dbReference type="ChEBI" id="CHEBI:18420"/>
        <label>1</label>
    </ligand>
</feature>
<feature type="binding site" evidence="1">
    <location>
        <position position="282"/>
    </location>
    <ligand>
        <name>Mg(2+)</name>
        <dbReference type="ChEBI" id="CHEBI:18420"/>
        <label>1</label>
    </ligand>
</feature>
<dbReference type="AlphaFoldDB" id="A0A9D4TY70"/>
<feature type="region of interest" description="Disordered" evidence="2">
    <location>
        <begin position="106"/>
        <end position="129"/>
    </location>
</feature>
<feature type="binding site" evidence="1">
    <location>
        <position position="280"/>
    </location>
    <ligand>
        <name>Mg(2+)</name>
        <dbReference type="ChEBI" id="CHEBI:18420"/>
        <label>1</label>
    </ligand>
</feature>
<dbReference type="GO" id="GO:0046872">
    <property type="term" value="F:metal ion binding"/>
    <property type="evidence" value="ECO:0007669"/>
    <property type="project" value="UniProtKB-KW"/>
</dbReference>
<reference evidence="3" key="1">
    <citation type="journal article" date="2019" name="Plant J.">
        <title>Chlorella vulgaris genome assembly and annotation reveals the molecular basis for metabolic acclimation to high light conditions.</title>
        <authorList>
            <person name="Cecchin M."/>
            <person name="Marcolungo L."/>
            <person name="Rossato M."/>
            <person name="Girolomoni L."/>
            <person name="Cosentino E."/>
            <person name="Cuine S."/>
            <person name="Li-Beisson Y."/>
            <person name="Delledonne M."/>
            <person name="Ballottari M."/>
        </authorList>
    </citation>
    <scope>NUCLEOTIDE SEQUENCE</scope>
    <source>
        <strain evidence="3">211/11P</strain>
    </source>
</reference>
<comment type="caution">
    <text evidence="3">The sequence shown here is derived from an EMBL/GenBank/DDBJ whole genome shotgun (WGS) entry which is preliminary data.</text>
</comment>
<dbReference type="InterPro" id="IPR036705">
    <property type="entry name" value="Ribosyl_crysJ1_sf"/>
</dbReference>
<protein>
    <recommendedName>
        <fullName evidence="5">ADP-ribosylglycohydrolase</fullName>
    </recommendedName>
</protein>
<dbReference type="Proteomes" id="UP001055712">
    <property type="component" value="Unassembled WGS sequence"/>
</dbReference>
<feature type="binding site" evidence="1">
    <location>
        <position position="56"/>
    </location>
    <ligand>
        <name>Mg(2+)</name>
        <dbReference type="ChEBI" id="CHEBI:18420"/>
        <label>1</label>
    </ligand>
</feature>
<dbReference type="OrthoDB" id="410104at2759"/>
<feature type="binding site" evidence="1">
    <location>
        <position position="54"/>
    </location>
    <ligand>
        <name>Mg(2+)</name>
        <dbReference type="ChEBI" id="CHEBI:18420"/>
        <label>1</label>
    </ligand>
</feature>
<dbReference type="InterPro" id="IPR050792">
    <property type="entry name" value="ADP-ribosylglycohydrolase"/>
</dbReference>
<dbReference type="Pfam" id="PF03747">
    <property type="entry name" value="ADP_ribosyl_GH"/>
    <property type="match status" value="1"/>
</dbReference>
<dbReference type="PANTHER" id="PTHR16222:SF35">
    <property type="entry name" value="ADP-RIBOSYLGLYCOHYDROLASE"/>
    <property type="match status" value="1"/>
</dbReference>
<feature type="binding site" evidence="1">
    <location>
        <position position="283"/>
    </location>
    <ligand>
        <name>Mg(2+)</name>
        <dbReference type="ChEBI" id="CHEBI:18420"/>
        <label>1</label>
    </ligand>
</feature>
<evidence type="ECO:0000313" key="4">
    <source>
        <dbReference type="Proteomes" id="UP001055712"/>
    </source>
</evidence>
<dbReference type="PANTHER" id="PTHR16222">
    <property type="entry name" value="ADP-RIBOSYLGLYCOHYDROLASE"/>
    <property type="match status" value="1"/>
</dbReference>
<reference evidence="3" key="2">
    <citation type="submission" date="2020-11" db="EMBL/GenBank/DDBJ databases">
        <authorList>
            <person name="Cecchin M."/>
            <person name="Marcolungo L."/>
            <person name="Rossato M."/>
            <person name="Girolomoni L."/>
            <person name="Cosentino E."/>
            <person name="Cuine S."/>
            <person name="Li-Beisson Y."/>
            <person name="Delledonne M."/>
            <person name="Ballottari M."/>
        </authorList>
    </citation>
    <scope>NUCLEOTIDE SEQUENCE</scope>
    <source>
        <strain evidence="3">211/11P</strain>
        <tissue evidence="3">Whole cell</tissue>
    </source>
</reference>
<proteinExistence type="predicted"/>
<keyword evidence="1" id="KW-0460">Magnesium</keyword>
<feature type="compositionally biased region" description="Basic and acidic residues" evidence="2">
    <location>
        <begin position="109"/>
        <end position="120"/>
    </location>
</feature>
<evidence type="ECO:0000313" key="3">
    <source>
        <dbReference type="EMBL" id="KAI3438006.1"/>
    </source>
</evidence>
<dbReference type="Gene3D" id="1.10.4080.10">
    <property type="entry name" value="ADP-ribosylation/Crystallin J1"/>
    <property type="match status" value="1"/>
</dbReference>
<dbReference type="SUPFAM" id="SSF101478">
    <property type="entry name" value="ADP-ribosylglycohydrolase"/>
    <property type="match status" value="1"/>
</dbReference>
<organism evidence="3 4">
    <name type="scientific">Chlorella vulgaris</name>
    <name type="common">Green alga</name>
    <dbReference type="NCBI Taxonomy" id="3077"/>
    <lineage>
        <taxon>Eukaryota</taxon>
        <taxon>Viridiplantae</taxon>
        <taxon>Chlorophyta</taxon>
        <taxon>core chlorophytes</taxon>
        <taxon>Trebouxiophyceae</taxon>
        <taxon>Chlorellales</taxon>
        <taxon>Chlorellaceae</taxon>
        <taxon>Chlorella clade</taxon>
        <taxon>Chlorella</taxon>
    </lineage>
</organism>
<gene>
    <name evidence="3" type="ORF">D9Q98_000449</name>
</gene>
<dbReference type="EMBL" id="SIDB01000001">
    <property type="protein sequence ID" value="KAI3438006.1"/>
    <property type="molecule type" value="Genomic_DNA"/>
</dbReference>
<accession>A0A9D4TY70</accession>
<sequence length="352" mass="36731">MDRALGCLLGVAVGDAAGATLENCQETEVTVAAAELAMCMLGSQRPKLGAGQVTDDSELTISLARGLLGHRPSAGFPFESIAQQHAAWHAAGAFAGGQTCQIAFSTPRTPDRGKWMKDGEGQGSRKASPLAMRMQARAHRWCGDSKANGALMRITPLAIWGHRLTPSRIATDAALDASLSHPNPTCAHASAAYAIAVALLVANPGDAAGALAAAITWASEHADEEVQEWLLRDSQQPPEALDCLSHAGFVRHAFTLAFIHLRRQTAFESAICQTLCCGGDCDTNAAIVGGMMGALHGSAAVPAYMSGPVLAYESRQDQGGGTWRPPELRAAVLPDLARQLYELALADGSGTA</sequence>
<name>A0A9D4TY70_CHLVU</name>
<keyword evidence="1" id="KW-0479">Metal-binding</keyword>
<evidence type="ECO:0000256" key="1">
    <source>
        <dbReference type="PIRSR" id="PIRSR605502-1"/>
    </source>
</evidence>
<evidence type="ECO:0000256" key="2">
    <source>
        <dbReference type="SAM" id="MobiDB-lite"/>
    </source>
</evidence>
<evidence type="ECO:0008006" key="5">
    <source>
        <dbReference type="Google" id="ProtNLM"/>
    </source>
</evidence>
<dbReference type="InterPro" id="IPR005502">
    <property type="entry name" value="Ribosyl_crysJ1"/>
</dbReference>
<keyword evidence="4" id="KW-1185">Reference proteome</keyword>